<reference evidence="2 3" key="1">
    <citation type="submission" date="2015-09" db="EMBL/GenBank/DDBJ databases">
        <title>Genome announcement of multiple Pseudomonas syringae strains.</title>
        <authorList>
            <person name="Thakur S."/>
            <person name="Wang P.W."/>
            <person name="Gong Y."/>
            <person name="Weir B.S."/>
            <person name="Guttman D.S."/>
        </authorList>
    </citation>
    <scope>NUCLEOTIDE SEQUENCE [LARGE SCALE GENOMIC DNA]</scope>
    <source>
        <strain evidence="2 3">ICMP3956</strain>
    </source>
</reference>
<protein>
    <recommendedName>
        <fullName evidence="1">DUF6434 domain-containing protein</fullName>
    </recommendedName>
</protein>
<dbReference type="PATRIC" id="fig|251707.3.peg.5457"/>
<dbReference type="InterPro" id="IPR045492">
    <property type="entry name" value="DUF6434"/>
</dbReference>
<dbReference type="Proteomes" id="UP000050562">
    <property type="component" value="Unassembled WGS sequence"/>
</dbReference>
<dbReference type="EMBL" id="LJRC01000212">
    <property type="protein sequence ID" value="KPY33345.1"/>
    <property type="molecule type" value="Genomic_DNA"/>
</dbReference>
<organism evidence="2 3">
    <name type="scientific">Pseudomonas syringae pv. primulae</name>
    <dbReference type="NCBI Taxonomy" id="251707"/>
    <lineage>
        <taxon>Bacteria</taxon>
        <taxon>Pseudomonadati</taxon>
        <taxon>Pseudomonadota</taxon>
        <taxon>Gammaproteobacteria</taxon>
        <taxon>Pseudomonadales</taxon>
        <taxon>Pseudomonadaceae</taxon>
        <taxon>Pseudomonas</taxon>
    </lineage>
</organism>
<comment type="caution">
    <text evidence="2">The sequence shown here is derived from an EMBL/GenBank/DDBJ whole genome shotgun (WGS) entry which is preliminary data.</text>
</comment>
<evidence type="ECO:0000313" key="3">
    <source>
        <dbReference type="Proteomes" id="UP000050562"/>
    </source>
</evidence>
<accession>A0A0P9Y6Z0</accession>
<dbReference type="AlphaFoldDB" id="A0A0P9Y6Z0"/>
<sequence length="76" mass="9152">MSESDMAFDWHSDLITRDTAVDAYYRNTQNVRRFMTEQCGPQFRFDRAFMAWIIDGEPKRMGQVVDEWLRRRSVVD</sequence>
<feature type="domain" description="DUF6434" evidence="1">
    <location>
        <begin position="8"/>
        <end position="71"/>
    </location>
</feature>
<name>A0A0P9Y6Z0_9PSED</name>
<evidence type="ECO:0000259" key="1">
    <source>
        <dbReference type="Pfam" id="PF20026"/>
    </source>
</evidence>
<proteinExistence type="predicted"/>
<dbReference type="Pfam" id="PF20026">
    <property type="entry name" value="DUF6434"/>
    <property type="match status" value="1"/>
</dbReference>
<gene>
    <name evidence="2" type="ORF">ALO52_04164</name>
</gene>
<evidence type="ECO:0000313" key="2">
    <source>
        <dbReference type="EMBL" id="KPY33345.1"/>
    </source>
</evidence>